<dbReference type="PANTHER" id="PTHR34216">
    <property type="match status" value="1"/>
</dbReference>
<name>A0A2M7APJ7_UNCKA</name>
<protein>
    <recommendedName>
        <fullName evidence="3">NodB homology domain-containing protein</fullName>
    </recommendedName>
</protein>
<dbReference type="InterPro" id="IPR002509">
    <property type="entry name" value="NODB_dom"/>
</dbReference>
<sequence length="218" mass="25198">MYHYVENVVDTNDSVRLKLNVTPSEFEAQLETLKKEDYQSFWVKEIPNLTNQRIQLPEKSVVLTFDDGYRDFYEFAFPLLKKYQLKATVFIISDFIDRNDYLTSDQIKDMIDSALIEIGSHTLNHAYLKNTGSETAKKQIFESKTNLEKKFNVQILSFAYPYGAFDEQSIKLLKEAGYLAGVSTISNTSQSNKNLFYLSRMRATNYRGVDLAQALDML</sequence>
<evidence type="ECO:0000313" key="5">
    <source>
        <dbReference type="Proteomes" id="UP000229916"/>
    </source>
</evidence>
<dbReference type="PROSITE" id="PS51677">
    <property type="entry name" value="NODB"/>
    <property type="match status" value="1"/>
</dbReference>
<keyword evidence="2" id="KW-0732">Signal</keyword>
<evidence type="ECO:0000256" key="2">
    <source>
        <dbReference type="ARBA" id="ARBA00022729"/>
    </source>
</evidence>
<dbReference type="GO" id="GO:0005975">
    <property type="term" value="P:carbohydrate metabolic process"/>
    <property type="evidence" value="ECO:0007669"/>
    <property type="project" value="InterPro"/>
</dbReference>
<dbReference type="Proteomes" id="UP000229916">
    <property type="component" value="Unassembled WGS sequence"/>
</dbReference>
<gene>
    <name evidence="4" type="ORF">COS81_00825</name>
</gene>
<reference evidence="5" key="1">
    <citation type="submission" date="2017-09" db="EMBL/GenBank/DDBJ databases">
        <title>Depth-based differentiation of microbial function through sediment-hosted aquifers and enrichment of novel symbionts in the deep terrestrial subsurface.</title>
        <authorList>
            <person name="Probst A.J."/>
            <person name="Ladd B."/>
            <person name="Jarett J.K."/>
            <person name="Geller-Mcgrath D.E."/>
            <person name="Sieber C.M.K."/>
            <person name="Emerson J.B."/>
            <person name="Anantharaman K."/>
            <person name="Thomas B.C."/>
            <person name="Malmstrom R."/>
            <person name="Stieglmeier M."/>
            <person name="Klingl A."/>
            <person name="Woyke T."/>
            <person name="Ryan C.M."/>
            <person name="Banfield J.F."/>
        </authorList>
    </citation>
    <scope>NUCLEOTIDE SEQUENCE [LARGE SCALE GENOMIC DNA]</scope>
</reference>
<dbReference type="InterPro" id="IPR051398">
    <property type="entry name" value="Polysacch_Deacetylase"/>
</dbReference>
<proteinExistence type="predicted"/>
<dbReference type="InterPro" id="IPR011330">
    <property type="entry name" value="Glyco_hydro/deAcase_b/a-brl"/>
</dbReference>
<organism evidence="4 5">
    <name type="scientific">candidate division WWE3 bacterium CG06_land_8_20_14_3_00_42_16</name>
    <dbReference type="NCBI Taxonomy" id="1975083"/>
    <lineage>
        <taxon>Bacteria</taxon>
        <taxon>Katanobacteria</taxon>
    </lineage>
</organism>
<dbReference type="Pfam" id="PF01522">
    <property type="entry name" value="Polysacc_deac_1"/>
    <property type="match status" value="1"/>
</dbReference>
<dbReference type="Gene3D" id="3.20.20.370">
    <property type="entry name" value="Glycoside hydrolase/deacetylase"/>
    <property type="match status" value="1"/>
</dbReference>
<dbReference type="AlphaFoldDB" id="A0A2M7APJ7"/>
<evidence type="ECO:0000256" key="1">
    <source>
        <dbReference type="ARBA" id="ARBA00004613"/>
    </source>
</evidence>
<evidence type="ECO:0000259" key="3">
    <source>
        <dbReference type="PROSITE" id="PS51677"/>
    </source>
</evidence>
<dbReference type="CDD" id="cd10918">
    <property type="entry name" value="CE4_NodB_like_5s_6s"/>
    <property type="match status" value="1"/>
</dbReference>
<dbReference type="PANTHER" id="PTHR34216:SF3">
    <property type="entry name" value="POLY-BETA-1,6-N-ACETYL-D-GLUCOSAMINE N-DEACETYLASE"/>
    <property type="match status" value="1"/>
</dbReference>
<dbReference type="GO" id="GO:0005576">
    <property type="term" value="C:extracellular region"/>
    <property type="evidence" value="ECO:0007669"/>
    <property type="project" value="UniProtKB-SubCell"/>
</dbReference>
<dbReference type="SUPFAM" id="SSF88713">
    <property type="entry name" value="Glycoside hydrolase/deacetylase"/>
    <property type="match status" value="1"/>
</dbReference>
<comment type="caution">
    <text evidence="4">The sequence shown here is derived from an EMBL/GenBank/DDBJ whole genome shotgun (WGS) entry which is preliminary data.</text>
</comment>
<comment type="subcellular location">
    <subcellularLocation>
        <location evidence="1">Secreted</location>
    </subcellularLocation>
</comment>
<feature type="domain" description="NodB homology" evidence="3">
    <location>
        <begin position="59"/>
        <end position="218"/>
    </location>
</feature>
<dbReference type="EMBL" id="PEWD01000016">
    <property type="protein sequence ID" value="PIU69230.1"/>
    <property type="molecule type" value="Genomic_DNA"/>
</dbReference>
<evidence type="ECO:0000313" key="4">
    <source>
        <dbReference type="EMBL" id="PIU69230.1"/>
    </source>
</evidence>
<accession>A0A2M7APJ7</accession>
<dbReference type="GO" id="GO:0016810">
    <property type="term" value="F:hydrolase activity, acting on carbon-nitrogen (but not peptide) bonds"/>
    <property type="evidence" value="ECO:0007669"/>
    <property type="project" value="InterPro"/>
</dbReference>